<name>A0A9D1LES8_9FIRM</name>
<dbReference type="Gene3D" id="3.40.10.10">
    <property type="entry name" value="DNA Methylphosphotriester Repair Domain"/>
    <property type="match status" value="1"/>
</dbReference>
<dbReference type="EMBL" id="DVMW01000033">
    <property type="protein sequence ID" value="HIU36027.1"/>
    <property type="molecule type" value="Genomic_DNA"/>
</dbReference>
<reference evidence="2" key="2">
    <citation type="journal article" date="2021" name="PeerJ">
        <title>Extensive microbial diversity within the chicken gut microbiome revealed by metagenomics and culture.</title>
        <authorList>
            <person name="Gilroy R."/>
            <person name="Ravi A."/>
            <person name="Getino M."/>
            <person name="Pursley I."/>
            <person name="Horton D.L."/>
            <person name="Alikhan N.F."/>
            <person name="Baker D."/>
            <person name="Gharbi K."/>
            <person name="Hall N."/>
            <person name="Watson M."/>
            <person name="Adriaenssens E.M."/>
            <person name="Foster-Nyarko E."/>
            <person name="Jarju S."/>
            <person name="Secka A."/>
            <person name="Antonio M."/>
            <person name="Oren A."/>
            <person name="Chaudhuri R.R."/>
            <person name="La Ragione R."/>
            <person name="Hildebrand F."/>
            <person name="Pallen M.J."/>
        </authorList>
    </citation>
    <scope>NUCLEOTIDE SEQUENCE</scope>
    <source>
        <strain evidence="2">ChiGjej1B1-19959</strain>
    </source>
</reference>
<reference evidence="2" key="1">
    <citation type="submission" date="2020-10" db="EMBL/GenBank/DDBJ databases">
        <authorList>
            <person name="Gilroy R."/>
        </authorList>
    </citation>
    <scope>NUCLEOTIDE SEQUENCE</scope>
    <source>
        <strain evidence="2">ChiGjej1B1-19959</strain>
    </source>
</reference>
<protein>
    <submittedName>
        <fullName evidence="2">Uncharacterized protein</fullName>
    </submittedName>
</protein>
<organism evidence="2 3">
    <name type="scientific">Candidatus Fimenecus excrementigallinarum</name>
    <dbReference type="NCBI Taxonomy" id="2840816"/>
    <lineage>
        <taxon>Bacteria</taxon>
        <taxon>Bacillati</taxon>
        <taxon>Bacillota</taxon>
        <taxon>Clostridia</taxon>
        <taxon>Candidatus Fimenecus</taxon>
    </lineage>
</organism>
<keyword evidence="1" id="KW-0812">Transmembrane</keyword>
<keyword evidence="1" id="KW-1133">Transmembrane helix</keyword>
<evidence type="ECO:0000313" key="3">
    <source>
        <dbReference type="Proteomes" id="UP000824071"/>
    </source>
</evidence>
<dbReference type="InterPro" id="IPR035451">
    <property type="entry name" value="Ada-like_dom_sf"/>
</dbReference>
<gene>
    <name evidence="2" type="ORF">IAC53_05415</name>
</gene>
<evidence type="ECO:0000256" key="1">
    <source>
        <dbReference type="SAM" id="Phobius"/>
    </source>
</evidence>
<keyword evidence="1" id="KW-0472">Membrane</keyword>
<dbReference type="AlphaFoldDB" id="A0A9D1LES8"/>
<sequence>MKKQLEQLADLLCAHPLWLLASAGICLLLAGALFVNQIYLDRSVHARFLAEATTAPQIHWYEERTTAPQAEASVQTIETEPAFDYVLNTSSKKIHRPDCRYAESLKAENRAEASEGQLSGLLADGYTYCSVCCGG</sequence>
<accession>A0A9D1LES8</accession>
<dbReference type="Proteomes" id="UP000824071">
    <property type="component" value="Unassembled WGS sequence"/>
</dbReference>
<comment type="caution">
    <text evidence="2">The sequence shown here is derived from an EMBL/GenBank/DDBJ whole genome shotgun (WGS) entry which is preliminary data.</text>
</comment>
<evidence type="ECO:0000313" key="2">
    <source>
        <dbReference type="EMBL" id="HIU36027.1"/>
    </source>
</evidence>
<proteinExistence type="predicted"/>
<feature type="transmembrane region" description="Helical" evidence="1">
    <location>
        <begin position="17"/>
        <end position="39"/>
    </location>
</feature>